<evidence type="ECO:0000313" key="1">
    <source>
        <dbReference type="EMBL" id="KAF2627685.1"/>
    </source>
</evidence>
<protein>
    <submittedName>
        <fullName evidence="1">Uncharacterized protein</fullName>
    </submittedName>
</protein>
<name>A0ACB6S207_9PLEO</name>
<evidence type="ECO:0000313" key="2">
    <source>
        <dbReference type="Proteomes" id="UP000799754"/>
    </source>
</evidence>
<gene>
    <name evidence="1" type="ORF">BU25DRAFT_58204</name>
</gene>
<dbReference type="EMBL" id="MU006716">
    <property type="protein sequence ID" value="KAF2627685.1"/>
    <property type="molecule type" value="Genomic_DNA"/>
</dbReference>
<organism evidence="1 2">
    <name type="scientific">Macroventuria anomochaeta</name>
    <dbReference type="NCBI Taxonomy" id="301207"/>
    <lineage>
        <taxon>Eukaryota</taxon>
        <taxon>Fungi</taxon>
        <taxon>Dikarya</taxon>
        <taxon>Ascomycota</taxon>
        <taxon>Pezizomycotina</taxon>
        <taxon>Dothideomycetes</taxon>
        <taxon>Pleosporomycetidae</taxon>
        <taxon>Pleosporales</taxon>
        <taxon>Pleosporineae</taxon>
        <taxon>Didymellaceae</taxon>
        <taxon>Macroventuria</taxon>
    </lineage>
</organism>
<comment type="caution">
    <text evidence="1">The sequence shown here is derived from an EMBL/GenBank/DDBJ whole genome shotgun (WGS) entry which is preliminary data.</text>
</comment>
<dbReference type="Proteomes" id="UP000799754">
    <property type="component" value="Unassembled WGS sequence"/>
</dbReference>
<proteinExistence type="predicted"/>
<accession>A0ACB6S207</accession>
<reference evidence="1" key="1">
    <citation type="journal article" date="2020" name="Stud. Mycol.">
        <title>101 Dothideomycetes genomes: a test case for predicting lifestyles and emergence of pathogens.</title>
        <authorList>
            <person name="Haridas S."/>
            <person name="Albert R."/>
            <person name="Binder M."/>
            <person name="Bloem J."/>
            <person name="Labutti K."/>
            <person name="Salamov A."/>
            <person name="Andreopoulos B."/>
            <person name="Baker S."/>
            <person name="Barry K."/>
            <person name="Bills G."/>
            <person name="Bluhm B."/>
            <person name="Cannon C."/>
            <person name="Castanera R."/>
            <person name="Culley D."/>
            <person name="Daum C."/>
            <person name="Ezra D."/>
            <person name="Gonzalez J."/>
            <person name="Henrissat B."/>
            <person name="Kuo A."/>
            <person name="Liang C."/>
            <person name="Lipzen A."/>
            <person name="Lutzoni F."/>
            <person name="Magnuson J."/>
            <person name="Mondo S."/>
            <person name="Nolan M."/>
            <person name="Ohm R."/>
            <person name="Pangilinan J."/>
            <person name="Park H.-J."/>
            <person name="Ramirez L."/>
            <person name="Alfaro M."/>
            <person name="Sun H."/>
            <person name="Tritt A."/>
            <person name="Yoshinaga Y."/>
            <person name="Zwiers L.-H."/>
            <person name="Turgeon B."/>
            <person name="Goodwin S."/>
            <person name="Spatafora J."/>
            <person name="Crous P."/>
            <person name="Grigoriev I."/>
        </authorList>
    </citation>
    <scope>NUCLEOTIDE SEQUENCE</scope>
    <source>
        <strain evidence="1">CBS 525.71</strain>
    </source>
</reference>
<sequence length="154" mass="17524">MVELPDCHHDRSVDPSADVQFRGWYDLKPLAIILESMWNAKMDADISFTMPEDPGRAFDAPLMSATTKSLVENGLKIKHYRRLQHEVYIINDCLTGLIVWHTSSTLRHWNGGSGHNYLRFSVEQDGKVLRPLPPPDNCNLLGFAEDAAQSNYQR</sequence>
<keyword evidence="2" id="KW-1185">Reference proteome</keyword>